<evidence type="ECO:0000313" key="8">
    <source>
        <dbReference type="Proteomes" id="UP000070134"/>
    </source>
</evidence>
<dbReference type="InterPro" id="IPR052195">
    <property type="entry name" value="Bact_Alkyl/Aryl-Sulfatase"/>
</dbReference>
<feature type="domain" description="Metallo-beta-lactamase" evidence="6">
    <location>
        <begin position="95"/>
        <end position="314"/>
    </location>
</feature>
<dbReference type="GO" id="GO:0018909">
    <property type="term" value="P:dodecyl sulfate metabolic process"/>
    <property type="evidence" value="ECO:0007669"/>
    <property type="project" value="InterPro"/>
</dbReference>
<dbReference type="STRING" id="37927.SA2016_2250"/>
<comment type="similarity">
    <text evidence="4">Belongs to the metallo-beta-lactamase superfamily. Type III sulfatase family.</text>
</comment>
<evidence type="ECO:0000256" key="2">
    <source>
        <dbReference type="ARBA" id="ARBA00022801"/>
    </source>
</evidence>
<accession>A0A127A0I1</accession>
<dbReference type="GO" id="GO:0018741">
    <property type="term" value="F:linear primary-alkylsulfatase activity"/>
    <property type="evidence" value="ECO:0007669"/>
    <property type="project" value="InterPro"/>
</dbReference>
<dbReference type="Gene3D" id="3.60.15.30">
    <property type="entry name" value="Metallo-beta-lactamase domain"/>
    <property type="match status" value="1"/>
</dbReference>
<dbReference type="PANTHER" id="PTHR43223">
    <property type="entry name" value="ALKYL/ARYL-SULFATASE"/>
    <property type="match status" value="1"/>
</dbReference>
<evidence type="ECO:0000256" key="4">
    <source>
        <dbReference type="ARBA" id="ARBA00033751"/>
    </source>
</evidence>
<evidence type="ECO:0000256" key="1">
    <source>
        <dbReference type="ARBA" id="ARBA00022723"/>
    </source>
</evidence>
<dbReference type="AlphaFoldDB" id="A0A127A0I1"/>
<proteinExistence type="inferred from homology"/>
<dbReference type="OrthoDB" id="5240502at2"/>
<feature type="region of interest" description="Disordered" evidence="5">
    <location>
        <begin position="1"/>
        <end position="24"/>
    </location>
</feature>
<keyword evidence="3" id="KW-0862">Zinc</keyword>
<dbReference type="InterPro" id="IPR029228">
    <property type="entry name" value="Alkyl_sulf_dimr"/>
</dbReference>
<dbReference type="InterPro" id="IPR029229">
    <property type="entry name" value="Alkyl_sulf_C"/>
</dbReference>
<dbReference type="Gene3D" id="3.30.1050.10">
    <property type="entry name" value="SCP2 sterol-binding domain"/>
    <property type="match status" value="1"/>
</dbReference>
<dbReference type="GO" id="GO:0046983">
    <property type="term" value="F:protein dimerization activity"/>
    <property type="evidence" value="ECO:0007669"/>
    <property type="project" value="InterPro"/>
</dbReference>
<dbReference type="Pfam" id="PF00753">
    <property type="entry name" value="Lactamase_B"/>
    <property type="match status" value="1"/>
</dbReference>
<dbReference type="GO" id="GO:0046872">
    <property type="term" value="F:metal ion binding"/>
    <property type="evidence" value="ECO:0007669"/>
    <property type="project" value="UniProtKB-KW"/>
</dbReference>
<dbReference type="PATRIC" id="fig|37927.3.peg.2314"/>
<dbReference type="RefSeq" id="WP_066498059.1">
    <property type="nucleotide sequence ID" value="NZ_BJMO01000035.1"/>
</dbReference>
<sequence length="615" mass="66354">MTGTLQGSAGPGTLQPADDGQDRRDAERGFIAALEPGQVTDANGRVVYDAEAYSFLEEAPPATAHSGLWGQGRLVSRQGLFHVAEGIYQVRGLDLANLTLVEGDEGVIVIDALTSAECADAALRLYQAHRGVRPVTAVILTHPHADHFGGIDGVLAHAVPRVPVVAPEGFLEHAVSENVLVGPAMGRRAGFMYGHRLEASPTGHIGCGLGQRLSTGASALAEPTDTIRETGEVRVLDGVEIEFQLTPETEAPAEMNLYLPASRALCMAENAVHTMHNIVTLRGAQVRDARQWARYLTETLERYGSRAEVAFATHHWPTWGAGPVQAFLAGQRDMYAYLHDQTVRLINRGLTAREIAEELVLPPDLEALGANRGYYGSLSHNVKGIYQRYLGWFDGNPAHLWEHPPAEEGRRWVQLLGGTEAALAHARELLGQGGEGDVRFAATLLGHVVFADPDSPQARSLLAQAFTSLAYGCENATWRNFYLTGAKELLDGPPPARPPRQKLVGALPVEQILDSLTVRVDGPRAWDLDLSIDWHVTDEGALHRLRLFRGVLLHRQGSAADGGAQLALRTTRKQLLAVLATGSLEGIDFEGDPAVLSTLLQVLEAPDPAFPIVTP</sequence>
<dbReference type="KEGG" id="satk:SA2016_2250"/>
<dbReference type="InterPro" id="IPR001279">
    <property type="entry name" value="Metallo-B-lactamas"/>
</dbReference>
<dbReference type="InterPro" id="IPR044097">
    <property type="entry name" value="Bds1/SdsA1_MBL-fold"/>
</dbReference>
<dbReference type="SUPFAM" id="SSF56281">
    <property type="entry name" value="Metallo-hydrolase/oxidoreductase"/>
    <property type="match status" value="1"/>
</dbReference>
<name>A0A127A0I1_9MICC</name>
<dbReference type="FunFam" id="3.60.15.30:FF:000001">
    <property type="entry name" value="Alkyl/aryl-sulfatase BDS1"/>
    <property type="match status" value="1"/>
</dbReference>
<keyword evidence="1" id="KW-0479">Metal-binding</keyword>
<dbReference type="CDD" id="cd07710">
    <property type="entry name" value="arylsulfatase_Sdsa1-like_MBL-fold"/>
    <property type="match status" value="1"/>
</dbReference>
<reference evidence="7 8" key="1">
    <citation type="submission" date="2016-02" db="EMBL/GenBank/DDBJ databases">
        <title>Complete genome of Sinomonas atrocyanea KCTC 3377.</title>
        <authorList>
            <person name="Kim K.M."/>
        </authorList>
    </citation>
    <scope>NUCLEOTIDE SEQUENCE [LARGE SCALE GENOMIC DNA]</scope>
    <source>
        <strain evidence="7 8">KCTC 3377</strain>
    </source>
</reference>
<organism evidence="7 8">
    <name type="scientific">Sinomonas atrocyanea</name>
    <dbReference type="NCBI Taxonomy" id="37927"/>
    <lineage>
        <taxon>Bacteria</taxon>
        <taxon>Bacillati</taxon>
        <taxon>Actinomycetota</taxon>
        <taxon>Actinomycetes</taxon>
        <taxon>Micrococcales</taxon>
        <taxon>Micrococcaceae</taxon>
        <taxon>Sinomonas</taxon>
    </lineage>
</organism>
<keyword evidence="8" id="KW-1185">Reference proteome</keyword>
<dbReference type="InterPro" id="IPR038536">
    <property type="entry name" value="Alkyl/aryl-sulf_dimr_sf"/>
</dbReference>
<protein>
    <submittedName>
        <fullName evidence="7">Alkyl sulfatase</fullName>
    </submittedName>
</protein>
<dbReference type="EMBL" id="CP014518">
    <property type="protein sequence ID" value="AMM32919.1"/>
    <property type="molecule type" value="Genomic_DNA"/>
</dbReference>
<dbReference type="SMART" id="SM00849">
    <property type="entry name" value="Lactamase_B"/>
    <property type="match status" value="1"/>
</dbReference>
<dbReference type="Pfam" id="PF14864">
    <property type="entry name" value="Alkyl_sulf_C"/>
    <property type="match status" value="1"/>
</dbReference>
<evidence type="ECO:0000256" key="5">
    <source>
        <dbReference type="SAM" id="MobiDB-lite"/>
    </source>
</evidence>
<dbReference type="InterPro" id="IPR036866">
    <property type="entry name" value="RibonucZ/Hydroxyglut_hydro"/>
</dbReference>
<gene>
    <name evidence="7" type="ORF">SA2016_2250</name>
</gene>
<keyword evidence="2" id="KW-0378">Hydrolase</keyword>
<evidence type="ECO:0000259" key="6">
    <source>
        <dbReference type="SMART" id="SM00849"/>
    </source>
</evidence>
<dbReference type="InterPro" id="IPR036527">
    <property type="entry name" value="SCP2_sterol-bd_dom_sf"/>
</dbReference>
<dbReference type="Proteomes" id="UP000070134">
    <property type="component" value="Chromosome"/>
</dbReference>
<evidence type="ECO:0000256" key="3">
    <source>
        <dbReference type="ARBA" id="ARBA00022833"/>
    </source>
</evidence>
<dbReference type="Pfam" id="PF14863">
    <property type="entry name" value="Alkyl_sulf_dimr"/>
    <property type="match status" value="1"/>
</dbReference>
<dbReference type="SUPFAM" id="SSF55718">
    <property type="entry name" value="SCP-like"/>
    <property type="match status" value="1"/>
</dbReference>
<dbReference type="Gene3D" id="1.25.40.880">
    <property type="entry name" value="Alkyl sulfatase, dimerisation domain"/>
    <property type="match status" value="1"/>
</dbReference>
<dbReference type="PANTHER" id="PTHR43223:SF1">
    <property type="entry name" value="ALKYL_ARYL-SULFATASE BDS1"/>
    <property type="match status" value="1"/>
</dbReference>
<evidence type="ECO:0000313" key="7">
    <source>
        <dbReference type="EMBL" id="AMM32919.1"/>
    </source>
</evidence>